<dbReference type="SUPFAM" id="SSF55811">
    <property type="entry name" value="Nudix"/>
    <property type="match status" value="1"/>
</dbReference>
<feature type="domain" description="Nudix hydrolase" evidence="5">
    <location>
        <begin position="23"/>
        <end position="155"/>
    </location>
</feature>
<evidence type="ECO:0000256" key="2">
    <source>
        <dbReference type="ARBA" id="ARBA00022723"/>
    </source>
</evidence>
<evidence type="ECO:0000313" key="7">
    <source>
        <dbReference type="Proteomes" id="UP001642900"/>
    </source>
</evidence>
<dbReference type="Gene3D" id="3.90.79.10">
    <property type="entry name" value="Nucleoside Triphosphate Pyrophosphohydrolase"/>
    <property type="match status" value="1"/>
</dbReference>
<dbReference type="GO" id="GO:0005737">
    <property type="term" value="C:cytoplasm"/>
    <property type="evidence" value="ECO:0007669"/>
    <property type="project" value="TreeGrafter"/>
</dbReference>
<dbReference type="CDD" id="cd04666">
    <property type="entry name" value="NUDIX_DIPP2_like_Nudt4"/>
    <property type="match status" value="1"/>
</dbReference>
<gene>
    <name evidence="6" type="ORF">G6N73_05200</name>
</gene>
<dbReference type="InterPro" id="IPR000086">
    <property type="entry name" value="NUDIX_hydrolase_dom"/>
</dbReference>
<dbReference type="PANTHER" id="PTHR12629:SF0">
    <property type="entry name" value="DIPHOSPHOINOSITOL-POLYPHOSPHATE DIPHOSPHATASE"/>
    <property type="match status" value="1"/>
</dbReference>
<keyword evidence="4" id="KW-0460">Magnesium</keyword>
<dbReference type="InterPro" id="IPR020084">
    <property type="entry name" value="NUDIX_hydrolase_CS"/>
</dbReference>
<accession>A0A6G4W753</accession>
<dbReference type="RefSeq" id="WP_165024236.1">
    <property type="nucleotide sequence ID" value="NZ_JAAKZF010000003.1"/>
</dbReference>
<dbReference type="InterPro" id="IPR015797">
    <property type="entry name" value="NUDIX_hydrolase-like_dom_sf"/>
</dbReference>
<name>A0A6G4W753_9HYPH</name>
<comment type="cofactor">
    <cofactor evidence="1">
        <name>Mg(2+)</name>
        <dbReference type="ChEBI" id="CHEBI:18420"/>
    </cofactor>
</comment>
<organism evidence="6 7">
    <name type="scientific">Allomesorhizobium camelthorni</name>
    <dbReference type="NCBI Taxonomy" id="475069"/>
    <lineage>
        <taxon>Bacteria</taxon>
        <taxon>Pseudomonadati</taxon>
        <taxon>Pseudomonadota</taxon>
        <taxon>Alphaproteobacteria</taxon>
        <taxon>Hyphomicrobiales</taxon>
        <taxon>Phyllobacteriaceae</taxon>
        <taxon>Allomesorhizobium</taxon>
    </lineage>
</organism>
<comment type="caution">
    <text evidence="6">The sequence shown here is derived from an EMBL/GenBank/DDBJ whole genome shotgun (WGS) entry which is preliminary data.</text>
</comment>
<dbReference type="AlphaFoldDB" id="A0A6G4W753"/>
<evidence type="ECO:0000259" key="5">
    <source>
        <dbReference type="PROSITE" id="PS51462"/>
    </source>
</evidence>
<proteinExistence type="predicted"/>
<keyword evidence="3 6" id="KW-0378">Hydrolase</keyword>
<evidence type="ECO:0000313" key="6">
    <source>
        <dbReference type="EMBL" id="NGO50581.1"/>
    </source>
</evidence>
<dbReference type="EMBL" id="JAAKZF010000003">
    <property type="protein sequence ID" value="NGO50581.1"/>
    <property type="molecule type" value="Genomic_DNA"/>
</dbReference>
<dbReference type="PANTHER" id="PTHR12629">
    <property type="entry name" value="DIPHOSPHOINOSITOL POLYPHOSPHATE PHOSPHOHYDROLASE"/>
    <property type="match status" value="1"/>
</dbReference>
<reference evidence="6 7" key="1">
    <citation type="submission" date="2020-02" db="EMBL/GenBank/DDBJ databases">
        <title>Genome sequence of strain CCNWXJ40-4.</title>
        <authorList>
            <person name="Gao J."/>
            <person name="Sun J."/>
        </authorList>
    </citation>
    <scope>NUCLEOTIDE SEQUENCE [LARGE SCALE GENOMIC DNA]</scope>
    <source>
        <strain evidence="6 7">CCNWXJ 40-4</strain>
    </source>
</reference>
<dbReference type="InterPro" id="IPR047198">
    <property type="entry name" value="DDP-like_NUDIX"/>
</dbReference>
<dbReference type="PROSITE" id="PS51462">
    <property type="entry name" value="NUDIX"/>
    <property type="match status" value="1"/>
</dbReference>
<dbReference type="GO" id="GO:0046872">
    <property type="term" value="F:metal ion binding"/>
    <property type="evidence" value="ECO:0007669"/>
    <property type="project" value="UniProtKB-KW"/>
</dbReference>
<protein>
    <submittedName>
        <fullName evidence="6">NUDIX hydrolase</fullName>
    </submittedName>
</protein>
<evidence type="ECO:0000256" key="4">
    <source>
        <dbReference type="ARBA" id="ARBA00022842"/>
    </source>
</evidence>
<evidence type="ECO:0000256" key="3">
    <source>
        <dbReference type="ARBA" id="ARBA00022801"/>
    </source>
</evidence>
<dbReference type="Pfam" id="PF00293">
    <property type="entry name" value="NUDIX"/>
    <property type="match status" value="1"/>
</dbReference>
<evidence type="ECO:0000256" key="1">
    <source>
        <dbReference type="ARBA" id="ARBA00001946"/>
    </source>
</evidence>
<dbReference type="PROSITE" id="PS00893">
    <property type="entry name" value="NUDIX_BOX"/>
    <property type="match status" value="1"/>
</dbReference>
<sequence>MFISHQKRNHLAERIRRLFGAMPCRVQVAALPWRRTAQGVEVMLITSRDTGRWVIPKGWPEGQEDLYEAAAREAAEEAGLSGSVSRFEIGRYYYGKRQPSGMEARCEVLVFPMEIDQVAEKWPERKKRKRKWFSPQAAAAVVRERDLGELISAFGVNPRESAA</sequence>
<dbReference type="Proteomes" id="UP001642900">
    <property type="component" value="Unassembled WGS sequence"/>
</dbReference>
<keyword evidence="2" id="KW-0479">Metal-binding</keyword>
<dbReference type="GO" id="GO:0016462">
    <property type="term" value="F:pyrophosphatase activity"/>
    <property type="evidence" value="ECO:0007669"/>
    <property type="project" value="InterPro"/>
</dbReference>
<keyword evidence="7" id="KW-1185">Reference proteome</keyword>